<reference evidence="2 3" key="1">
    <citation type="journal article" date="2019" name="New Phytol.">
        <title>Comparative genomics reveals unique wood-decay strategies and fruiting body development in the Schizophyllaceae.</title>
        <authorList>
            <person name="Almasi E."/>
            <person name="Sahu N."/>
            <person name="Krizsan K."/>
            <person name="Balint B."/>
            <person name="Kovacs G.M."/>
            <person name="Kiss B."/>
            <person name="Cseklye J."/>
            <person name="Drula E."/>
            <person name="Henrissat B."/>
            <person name="Nagy I."/>
            <person name="Chovatia M."/>
            <person name="Adam C."/>
            <person name="LaButti K."/>
            <person name="Lipzen A."/>
            <person name="Riley R."/>
            <person name="Grigoriev I.V."/>
            <person name="Nagy L.G."/>
        </authorList>
    </citation>
    <scope>NUCLEOTIDE SEQUENCE [LARGE SCALE GENOMIC DNA]</scope>
    <source>
        <strain evidence="2 3">NL-1724</strain>
    </source>
</reference>
<feature type="region of interest" description="Disordered" evidence="1">
    <location>
        <begin position="347"/>
        <end position="486"/>
    </location>
</feature>
<feature type="compositionally biased region" description="Basic and acidic residues" evidence="1">
    <location>
        <begin position="373"/>
        <end position="389"/>
    </location>
</feature>
<dbReference type="EMBL" id="VDMD01000014">
    <property type="protein sequence ID" value="TRM61926.1"/>
    <property type="molecule type" value="Genomic_DNA"/>
</dbReference>
<feature type="compositionally biased region" description="Pro residues" evidence="1">
    <location>
        <begin position="287"/>
        <end position="301"/>
    </location>
</feature>
<keyword evidence="3" id="KW-1185">Reference proteome</keyword>
<feature type="compositionally biased region" description="Pro residues" evidence="1">
    <location>
        <begin position="562"/>
        <end position="575"/>
    </location>
</feature>
<dbReference type="AlphaFoldDB" id="A0A550CB56"/>
<feature type="region of interest" description="Disordered" evidence="1">
    <location>
        <begin position="538"/>
        <end position="585"/>
    </location>
</feature>
<dbReference type="Proteomes" id="UP000320762">
    <property type="component" value="Unassembled WGS sequence"/>
</dbReference>
<feature type="region of interest" description="Disordered" evidence="1">
    <location>
        <begin position="41"/>
        <end position="78"/>
    </location>
</feature>
<evidence type="ECO:0000313" key="3">
    <source>
        <dbReference type="Proteomes" id="UP000320762"/>
    </source>
</evidence>
<name>A0A550CB56_9AGAR</name>
<feature type="compositionally biased region" description="Low complexity" evidence="1">
    <location>
        <begin position="548"/>
        <end position="561"/>
    </location>
</feature>
<evidence type="ECO:0000313" key="2">
    <source>
        <dbReference type="EMBL" id="TRM61926.1"/>
    </source>
</evidence>
<proteinExistence type="predicted"/>
<comment type="caution">
    <text evidence="2">The sequence shown here is derived from an EMBL/GenBank/DDBJ whole genome shotgun (WGS) entry which is preliminary data.</text>
</comment>
<protein>
    <submittedName>
        <fullName evidence="2">Uncharacterized protein</fullName>
    </submittedName>
</protein>
<feature type="compositionally biased region" description="Polar residues" evidence="1">
    <location>
        <begin position="216"/>
        <end position="229"/>
    </location>
</feature>
<feature type="compositionally biased region" description="Low complexity" evidence="1">
    <location>
        <begin position="41"/>
        <end position="50"/>
    </location>
</feature>
<sequence>MPRIKAAYFGKDVKIRRLLVAKPLYLINKELYSSTVPTTISQASSTQGTPSPSPAPAPLTSASETVSTSIAPPPRPRTIDEVREGLVAKFNELDRAFKVVLDCKNDIPTEYHVVVADKLIEALGPSEAEKLFNDADELHEKYAVQGWPFYAGSSPRRLAATFDKAKIAARQLSLRDAALASRAARRARIPNKAPSVGTAGPSTASSAPQYAPASDVSETTCPTEAQGNSEIRDSKRRPPTRSMFSGAVRATTHQSAPRPSARAVMSAVDSPSAAPVVVSSSKAPIAPSTPPSMPLPTPQPAPSSTLPLALPPTLPSASTSANPAVHAKYMPPALQAVAQRQDVYAPGHTVSPTASPYNILTRVPDVPPVIDTSRVDDAPRVDDAQHEGLESNTDDGSLTDKGSDDGSLTDRGSRTDGSSDQGGTCLDDGESSYNGDFADSLYNGGVSDDDDGSDREVRSRGRRSRGRAVGGAAKASQPSQSRVVSFGRVCRRSGRRGVGRPVAGGFSHAVPHVVSRSAHDRPAIGVETTRGPVVEILRRPAVEPPDSPLCRSSGGLSGSPLLRPPGDPSSRPPVLPLWSPHGSPP</sequence>
<feature type="region of interest" description="Disordered" evidence="1">
    <location>
        <begin position="184"/>
        <end position="259"/>
    </location>
</feature>
<organism evidence="2 3">
    <name type="scientific">Schizophyllum amplum</name>
    <dbReference type="NCBI Taxonomy" id="97359"/>
    <lineage>
        <taxon>Eukaryota</taxon>
        <taxon>Fungi</taxon>
        <taxon>Dikarya</taxon>
        <taxon>Basidiomycota</taxon>
        <taxon>Agaricomycotina</taxon>
        <taxon>Agaricomycetes</taxon>
        <taxon>Agaricomycetidae</taxon>
        <taxon>Agaricales</taxon>
        <taxon>Schizophyllaceae</taxon>
        <taxon>Schizophyllum</taxon>
    </lineage>
</organism>
<evidence type="ECO:0000256" key="1">
    <source>
        <dbReference type="SAM" id="MobiDB-lite"/>
    </source>
</evidence>
<feature type="region of interest" description="Disordered" evidence="1">
    <location>
        <begin position="282"/>
        <end position="320"/>
    </location>
</feature>
<gene>
    <name evidence="2" type="ORF">BD626DRAFT_64991</name>
</gene>
<accession>A0A550CB56</accession>